<dbReference type="VEuPathDB" id="AmoebaDB:FDP41_006023"/>
<feature type="region of interest" description="Disordered" evidence="2">
    <location>
        <begin position="1"/>
        <end position="28"/>
    </location>
</feature>
<sequence>MPLTPLPNNNSSTSAPPSSSASGPTLQRSSTIGMNTIIMNATTGPYGSASTSALNVGRNLSTASSTVPSRKASQPPVTTNTMISLGVAPSSLLMGTNSSSVMTTNYNNNNNQNNNNNHISNNISTTNGTPSSSSSTTSHTSKEYEQVNQVFDGLSMSIHQLYHQLKQTQDSIRKISETQQLQLDPNLSTTTAHSQRFLDRYGQEDQQKQDSLTLEEVTNDQVLVNASATRSASPVTSSSLPSSSTKDTTFSTTFNNSTGVAKTTAIIERPSFLKNVPSDISSSLNDTSIFSELQLELTLKNEENATLKLRIEELLHQIETLQKRVSSSTYVIEPVSKPVASQTNDEESIEFLKEQLATQKEINRIQSVKVANYESAIKLILSRSHDKMEELKRENNTMTELMKKENQTLQALNSKLLNQNIILKSRLLEVMEVLRDAARQRDLELVKNESVLESYMKERELLLSLLKISEETETTTP</sequence>
<proteinExistence type="predicted"/>
<protein>
    <submittedName>
        <fullName evidence="3">Uncharacterized protein</fullName>
    </submittedName>
</protein>
<comment type="caution">
    <text evidence="3">The sequence shown here is derived from an EMBL/GenBank/DDBJ whole genome shotgun (WGS) entry which is preliminary data.</text>
</comment>
<dbReference type="Proteomes" id="UP000444721">
    <property type="component" value="Unassembled WGS sequence"/>
</dbReference>
<feature type="coiled-coil region" evidence="1">
    <location>
        <begin position="381"/>
        <end position="415"/>
    </location>
</feature>
<evidence type="ECO:0000256" key="2">
    <source>
        <dbReference type="SAM" id="MobiDB-lite"/>
    </source>
</evidence>
<dbReference type="RefSeq" id="XP_044559984.1">
    <property type="nucleotide sequence ID" value="XM_044709614.1"/>
</dbReference>
<dbReference type="EMBL" id="VFQX01000048">
    <property type="protein sequence ID" value="KAF0975271.1"/>
    <property type="molecule type" value="Genomic_DNA"/>
</dbReference>
<keyword evidence="4" id="KW-1185">Reference proteome</keyword>
<reference evidence="3 4" key="1">
    <citation type="journal article" date="2019" name="Sci. Rep.">
        <title>Nanopore sequencing improves the draft genome of the human pathogenic amoeba Naegleria fowleri.</title>
        <authorList>
            <person name="Liechti N."/>
            <person name="Schurch N."/>
            <person name="Bruggmann R."/>
            <person name="Wittwer M."/>
        </authorList>
    </citation>
    <scope>NUCLEOTIDE SEQUENCE [LARGE SCALE GENOMIC DNA]</scope>
    <source>
        <strain evidence="3 4">ATCC 30894</strain>
    </source>
</reference>
<dbReference type="VEuPathDB" id="AmoebaDB:NfTy_043310"/>
<evidence type="ECO:0000313" key="3">
    <source>
        <dbReference type="EMBL" id="KAF0975271.1"/>
    </source>
</evidence>
<feature type="compositionally biased region" description="Low complexity" evidence="2">
    <location>
        <begin position="1"/>
        <end position="26"/>
    </location>
</feature>
<accession>A0A6A5BLP0</accession>
<feature type="coiled-coil region" evidence="1">
    <location>
        <begin position="297"/>
        <end position="324"/>
    </location>
</feature>
<dbReference type="GeneID" id="68113241"/>
<feature type="region of interest" description="Disordered" evidence="2">
    <location>
        <begin position="225"/>
        <end position="248"/>
    </location>
</feature>
<evidence type="ECO:0000256" key="1">
    <source>
        <dbReference type="SAM" id="Coils"/>
    </source>
</evidence>
<keyword evidence="1" id="KW-0175">Coiled coil</keyword>
<dbReference type="OMA" id="EYEQVNQ"/>
<evidence type="ECO:0000313" key="4">
    <source>
        <dbReference type="Proteomes" id="UP000444721"/>
    </source>
</evidence>
<name>A0A6A5BLP0_NAEFO</name>
<feature type="compositionally biased region" description="Low complexity" evidence="2">
    <location>
        <begin position="226"/>
        <end position="248"/>
    </location>
</feature>
<dbReference type="AlphaFoldDB" id="A0A6A5BLP0"/>
<gene>
    <name evidence="3" type="ORF">FDP41_006023</name>
</gene>
<feature type="compositionally biased region" description="Low complexity" evidence="2">
    <location>
        <begin position="102"/>
        <end position="139"/>
    </location>
</feature>
<feature type="region of interest" description="Disordered" evidence="2">
    <location>
        <begin position="102"/>
        <end position="142"/>
    </location>
</feature>
<organism evidence="3 4">
    <name type="scientific">Naegleria fowleri</name>
    <name type="common">Brain eating amoeba</name>
    <dbReference type="NCBI Taxonomy" id="5763"/>
    <lineage>
        <taxon>Eukaryota</taxon>
        <taxon>Discoba</taxon>
        <taxon>Heterolobosea</taxon>
        <taxon>Tetramitia</taxon>
        <taxon>Eutetramitia</taxon>
        <taxon>Vahlkampfiidae</taxon>
        <taxon>Naegleria</taxon>
    </lineage>
</organism>
<dbReference type="OrthoDB" id="10431551at2759"/>
<dbReference type="VEuPathDB" id="AmoebaDB:NF0120790"/>